<keyword evidence="3" id="KW-1185">Reference proteome</keyword>
<evidence type="ECO:0000313" key="3">
    <source>
        <dbReference type="Proteomes" id="UP000613768"/>
    </source>
</evidence>
<sequence>MREVRATRLDRVQQNLRACALLLLALALGAPIAASSDAHTCERVVAASNAGLLAESIATVSDVALANELAEQISATGLYQMEGAIRLDAESGFDALIRVTSTGSCSTSSVISLEALKNESFEALQWHGSEALSVEMQEELRWAAWGTRDRLYTLDGELLVVSMASDDTPRIVSRFVDSRRKPLCLIESISEIALKVEHSEEPSLCEAIASGQLPTLPWSEQAAVPGEYRMLVGRSVDELRSLQLPVSDSESSIQLAHLQHHSGSGCGGIYEWLIEVDAATGEFKNSELSQALAPEDAQGFLPRKQFRQPRVFDYQGRAVLMGEVDGDYLAFFPTSSLPPMCKFSAQPQVRVRTQFP</sequence>
<gene>
    <name evidence="2" type="ORF">IFO71_08685</name>
</gene>
<name>A0AAW3ZJ61_9GAMM</name>
<dbReference type="AlphaFoldDB" id="A0AAW3ZJ61"/>
<dbReference type="Proteomes" id="UP000613768">
    <property type="component" value="Unassembled WGS sequence"/>
</dbReference>
<dbReference type="EMBL" id="JACYTR010000013">
    <property type="protein sequence ID" value="MBD8525818.1"/>
    <property type="molecule type" value="Genomic_DNA"/>
</dbReference>
<feature type="signal peptide" evidence="1">
    <location>
        <begin position="1"/>
        <end position="33"/>
    </location>
</feature>
<proteinExistence type="predicted"/>
<reference evidence="2 3" key="1">
    <citation type="submission" date="2020-09" db="EMBL/GenBank/DDBJ databases">
        <title>Pseudoxanthomonas sp. CAU 1598 isolated from sand of Yaerae Beach.</title>
        <authorList>
            <person name="Kim W."/>
        </authorList>
    </citation>
    <scope>NUCLEOTIDE SEQUENCE [LARGE SCALE GENOMIC DNA]</scope>
    <source>
        <strain evidence="2 3">CAU 1598</strain>
    </source>
</reference>
<evidence type="ECO:0000256" key="1">
    <source>
        <dbReference type="SAM" id="SignalP"/>
    </source>
</evidence>
<dbReference type="RefSeq" id="WP_192029237.1">
    <property type="nucleotide sequence ID" value="NZ_JACYTR010000013.1"/>
</dbReference>
<protein>
    <submittedName>
        <fullName evidence="2">Uncharacterized protein</fullName>
    </submittedName>
</protein>
<keyword evidence="1" id="KW-0732">Signal</keyword>
<evidence type="ECO:0000313" key="2">
    <source>
        <dbReference type="EMBL" id="MBD8525818.1"/>
    </source>
</evidence>
<comment type="caution">
    <text evidence="2">The sequence shown here is derived from an EMBL/GenBank/DDBJ whole genome shotgun (WGS) entry which is preliminary data.</text>
</comment>
<feature type="chain" id="PRO_5043823075" evidence="1">
    <location>
        <begin position="34"/>
        <end position="356"/>
    </location>
</feature>
<organism evidence="2 3">
    <name type="scientific">Pseudomarimonas arenosa</name>
    <dbReference type="NCBI Taxonomy" id="2774145"/>
    <lineage>
        <taxon>Bacteria</taxon>
        <taxon>Pseudomonadati</taxon>
        <taxon>Pseudomonadota</taxon>
        <taxon>Gammaproteobacteria</taxon>
        <taxon>Lysobacterales</taxon>
        <taxon>Lysobacteraceae</taxon>
        <taxon>Pseudomarimonas</taxon>
    </lineage>
</organism>
<accession>A0AAW3ZJ61</accession>